<reference evidence="3 4" key="1">
    <citation type="submission" date="2019-09" db="EMBL/GenBank/DDBJ databases">
        <title>YIM 48816 draft genome.</title>
        <authorList>
            <person name="Jiang L."/>
        </authorList>
    </citation>
    <scope>NUCLEOTIDE SEQUENCE [LARGE SCALE GENOMIC DNA]</scope>
    <source>
        <strain evidence="3 4">YIM 48816</strain>
    </source>
</reference>
<accession>A0A6L3T0V8</accession>
<protein>
    <recommendedName>
        <fullName evidence="2">TnsA endonuclease N-terminal domain-containing protein</fullName>
    </recommendedName>
</protein>
<dbReference type="Pfam" id="PF08722">
    <property type="entry name" value="Tn7_TnsA-like_N"/>
    <property type="match status" value="1"/>
</dbReference>
<dbReference type="RefSeq" id="WP_151002474.1">
    <property type="nucleotide sequence ID" value="NZ_BPQY01000060.1"/>
</dbReference>
<dbReference type="EMBL" id="VZZK01000027">
    <property type="protein sequence ID" value="KAB1076736.1"/>
    <property type="molecule type" value="Genomic_DNA"/>
</dbReference>
<name>A0A6L3T0V8_9HYPH</name>
<keyword evidence="4" id="KW-1185">Reference proteome</keyword>
<evidence type="ECO:0000313" key="3">
    <source>
        <dbReference type="EMBL" id="KAB1076736.1"/>
    </source>
</evidence>
<evidence type="ECO:0000256" key="1">
    <source>
        <dbReference type="SAM" id="MobiDB-lite"/>
    </source>
</evidence>
<feature type="compositionally biased region" description="Pro residues" evidence="1">
    <location>
        <begin position="15"/>
        <end position="33"/>
    </location>
</feature>
<feature type="domain" description="TnsA endonuclease N-terminal" evidence="2">
    <location>
        <begin position="79"/>
        <end position="133"/>
    </location>
</feature>
<dbReference type="Proteomes" id="UP000474159">
    <property type="component" value="Unassembled WGS sequence"/>
</dbReference>
<dbReference type="Gene3D" id="3.40.1350.10">
    <property type="match status" value="1"/>
</dbReference>
<sequence>MPPVAAQKGKQGLSTPPPLPSPEPTPCWRPPAPSRATRKISRRSNRSARVTIVTTTNPRLIRCESNLEAKAAYMLLARPDVVDVTEQPEAVAYLDEQDRRRLHTFDFLVTRADGTRIAIAVKPAKTATRRGLLRLLRRIAAQMSPDFADAVLLLTEEQLPGPLVRNAMMIHGARRGRCEKHDAQVAALVRTLNGRVKVGTLVEVLGLGGEGYRAILRALGDGLLSLVGRRSVEYDSWLMPAGAVA</sequence>
<feature type="region of interest" description="Disordered" evidence="1">
    <location>
        <begin position="1"/>
        <end position="47"/>
    </location>
</feature>
<feature type="compositionally biased region" description="Basic residues" evidence="1">
    <location>
        <begin position="36"/>
        <end position="46"/>
    </location>
</feature>
<dbReference type="AlphaFoldDB" id="A0A6L3T0V8"/>
<evidence type="ECO:0000259" key="2">
    <source>
        <dbReference type="Pfam" id="PF08722"/>
    </source>
</evidence>
<gene>
    <name evidence="3" type="ORF">F6X53_21845</name>
</gene>
<evidence type="ECO:0000313" key="4">
    <source>
        <dbReference type="Proteomes" id="UP000474159"/>
    </source>
</evidence>
<organism evidence="3 4">
    <name type="scientific">Methylobacterium soli</name>
    <dbReference type="NCBI Taxonomy" id="553447"/>
    <lineage>
        <taxon>Bacteria</taxon>
        <taxon>Pseudomonadati</taxon>
        <taxon>Pseudomonadota</taxon>
        <taxon>Alphaproteobacteria</taxon>
        <taxon>Hyphomicrobiales</taxon>
        <taxon>Methylobacteriaceae</taxon>
        <taxon>Methylobacterium</taxon>
    </lineage>
</organism>
<dbReference type="InterPro" id="IPR011856">
    <property type="entry name" value="tRNA_endonuc-like_dom_sf"/>
</dbReference>
<proteinExistence type="predicted"/>
<comment type="caution">
    <text evidence="3">The sequence shown here is derived from an EMBL/GenBank/DDBJ whole genome shotgun (WGS) entry which is preliminary data.</text>
</comment>
<dbReference type="OrthoDB" id="7982727at2"/>
<dbReference type="InterPro" id="IPR014833">
    <property type="entry name" value="TnsA_N"/>
</dbReference>
<dbReference type="GO" id="GO:0003676">
    <property type="term" value="F:nucleic acid binding"/>
    <property type="evidence" value="ECO:0007669"/>
    <property type="project" value="InterPro"/>
</dbReference>